<dbReference type="PIRSF" id="PIRSF000728">
    <property type="entry name" value="NAGK"/>
    <property type="match status" value="1"/>
</dbReference>
<dbReference type="Pfam" id="PF00696">
    <property type="entry name" value="AA_kinase"/>
    <property type="match status" value="1"/>
</dbReference>
<evidence type="ECO:0000256" key="4">
    <source>
        <dbReference type="ARBA" id="ARBA00022679"/>
    </source>
</evidence>
<feature type="site" description="Transition state stabilizer" evidence="9">
    <location>
        <position position="6"/>
    </location>
</feature>
<comment type="pathway">
    <text evidence="9">Amino-acid biosynthesis; L-arginine biosynthesis.</text>
</comment>
<dbReference type="Proteomes" id="UP001063698">
    <property type="component" value="Chromosome"/>
</dbReference>
<evidence type="ECO:0000259" key="10">
    <source>
        <dbReference type="Pfam" id="PF00696"/>
    </source>
</evidence>
<gene>
    <name evidence="9" type="primary">lysZ</name>
    <name evidence="11" type="ORF">IPA_02000</name>
</gene>
<name>A0A977PJ54_9CREN</name>
<keyword evidence="2 9" id="KW-0055">Arginine biosynthesis</keyword>
<dbReference type="InterPro" id="IPR004662">
    <property type="entry name" value="AcgluKinase_fam"/>
</dbReference>
<dbReference type="NCBIfam" id="NF010662">
    <property type="entry name" value="PRK14058.1-4"/>
    <property type="match status" value="1"/>
</dbReference>
<dbReference type="InterPro" id="IPR001048">
    <property type="entry name" value="Asp/Glu/Uridylate_kinase"/>
</dbReference>
<dbReference type="GO" id="GO:0019878">
    <property type="term" value="P:lysine biosynthetic process via aminoadipic acid"/>
    <property type="evidence" value="ECO:0007669"/>
    <property type="project" value="UniProtKB-UniRule"/>
</dbReference>
<keyword evidence="12" id="KW-1185">Reference proteome</keyword>
<keyword evidence="7 9" id="KW-0067">ATP-binding</keyword>
<comment type="subcellular location">
    <subcellularLocation>
        <location evidence="9">Cytoplasm</location>
    </subcellularLocation>
</comment>
<keyword evidence="1 9" id="KW-0963">Cytoplasm</keyword>
<evidence type="ECO:0000313" key="12">
    <source>
        <dbReference type="Proteomes" id="UP001063698"/>
    </source>
</evidence>
<feature type="binding site" evidence="9">
    <location>
        <position position="172"/>
    </location>
    <ligand>
        <name>substrate</name>
    </ligand>
</feature>
<dbReference type="KEGG" id="ipc:IPA_02000"/>
<dbReference type="GO" id="GO:0005524">
    <property type="term" value="F:ATP binding"/>
    <property type="evidence" value="ECO:0007669"/>
    <property type="project" value="UniProtKB-KW"/>
</dbReference>
<keyword evidence="4 9" id="KW-0808">Transferase</keyword>
<evidence type="ECO:0000256" key="9">
    <source>
        <dbReference type="HAMAP-Rule" id="MF_02082"/>
    </source>
</evidence>
<comment type="similarity">
    <text evidence="9">Belongs to the acetylglutamate kinase family. LysZ subfamily.</text>
</comment>
<reference evidence="11" key="1">
    <citation type="submission" date="2013-11" db="EMBL/GenBank/DDBJ databases">
        <title>Comparative genomics of Ignicoccus.</title>
        <authorList>
            <person name="Podar M."/>
        </authorList>
    </citation>
    <scope>NUCLEOTIDE SEQUENCE</scope>
    <source>
        <strain evidence="11">DSM 13166</strain>
    </source>
</reference>
<dbReference type="GO" id="GO:0005737">
    <property type="term" value="C:cytoplasm"/>
    <property type="evidence" value="ECO:0007669"/>
    <property type="project" value="UniProtKB-SubCell"/>
</dbReference>
<dbReference type="Gene3D" id="3.40.1160.10">
    <property type="entry name" value="Acetylglutamate kinase-like"/>
    <property type="match status" value="1"/>
</dbReference>
<dbReference type="AlphaFoldDB" id="A0A977PJ54"/>
<keyword evidence="8 9" id="KW-0457">Lysine biosynthesis</keyword>
<evidence type="ECO:0000256" key="1">
    <source>
        <dbReference type="ARBA" id="ARBA00022490"/>
    </source>
</evidence>
<organism evidence="11 12">
    <name type="scientific">Ignicoccus pacificus DSM 13166</name>
    <dbReference type="NCBI Taxonomy" id="940294"/>
    <lineage>
        <taxon>Archaea</taxon>
        <taxon>Thermoproteota</taxon>
        <taxon>Thermoprotei</taxon>
        <taxon>Desulfurococcales</taxon>
        <taxon>Desulfurococcaceae</taxon>
        <taxon>Ignicoccus</taxon>
    </lineage>
</organism>
<feature type="domain" description="Aspartate/glutamate/uridylate kinase" evidence="10">
    <location>
        <begin position="1"/>
        <end position="248"/>
    </location>
</feature>
<dbReference type="InterPro" id="IPR036393">
    <property type="entry name" value="AceGlu_kinase-like_sf"/>
</dbReference>
<evidence type="ECO:0000256" key="2">
    <source>
        <dbReference type="ARBA" id="ARBA00022571"/>
    </source>
</evidence>
<comment type="catalytic activity">
    <reaction evidence="9">
        <text>[amino-group carrier protein]-C-terminal-N-(1,4-dicarboxybutan-1-yl)-L-glutamine + ATP = [amino-group carrier protein]-C-terminal-N-(1-carboxy-5-phosphooxy-5-oxopentan-1-yl)-L-glutamine + ADP</text>
        <dbReference type="Rhea" id="RHEA:41944"/>
        <dbReference type="Rhea" id="RHEA-COMP:9694"/>
        <dbReference type="Rhea" id="RHEA-COMP:9712"/>
        <dbReference type="ChEBI" id="CHEBI:30616"/>
        <dbReference type="ChEBI" id="CHEBI:78499"/>
        <dbReference type="ChEBI" id="CHEBI:78503"/>
        <dbReference type="ChEBI" id="CHEBI:456216"/>
        <dbReference type="EC" id="2.7.2.17"/>
    </reaction>
</comment>
<evidence type="ECO:0000256" key="6">
    <source>
        <dbReference type="ARBA" id="ARBA00022777"/>
    </source>
</evidence>
<dbReference type="EMBL" id="CP006868">
    <property type="protein sequence ID" value="UXD21271.1"/>
    <property type="molecule type" value="Genomic_DNA"/>
</dbReference>
<keyword evidence="3 9" id="KW-0028">Amino-acid biosynthesis</keyword>
<protein>
    <recommendedName>
        <fullName evidence="9">Putative [LysW]-aminoadipate/[LysW]-glutamate kinase</fullName>
        <ecNumber evidence="9">2.7.2.17</ecNumber>
        <ecNumber evidence="9">2.7.2.19</ecNumber>
    </recommendedName>
</protein>
<dbReference type="EC" id="2.7.2.17" evidence="9"/>
<evidence type="ECO:0000256" key="8">
    <source>
        <dbReference type="ARBA" id="ARBA00023154"/>
    </source>
</evidence>
<dbReference type="EC" id="2.7.2.19" evidence="9"/>
<feature type="site" description="Transition state stabilizer" evidence="9">
    <location>
        <position position="230"/>
    </location>
</feature>
<comment type="function">
    <text evidence="9">Involved in both the arginine and lysine biosynthetic pathways. Phosphorylates the LysW-bound precursors glutamate (for arginine biosynthesis), respectively alpha-aminoadipate (for lysine biosynthesis).</text>
</comment>
<dbReference type="HAMAP" id="MF_02082">
    <property type="entry name" value="LysZ"/>
    <property type="match status" value="1"/>
</dbReference>
<keyword evidence="5 9" id="KW-0547">Nucleotide-binding</keyword>
<dbReference type="NCBIfam" id="TIGR00761">
    <property type="entry name" value="argB"/>
    <property type="match status" value="1"/>
</dbReference>
<dbReference type="InterPro" id="IPR037529">
    <property type="entry name" value="LysZ"/>
</dbReference>
<accession>A0A977PJ54</accession>
<evidence type="ECO:0000313" key="11">
    <source>
        <dbReference type="EMBL" id="UXD21271.1"/>
    </source>
</evidence>
<feature type="binding site" evidence="9">
    <location>
        <position position="64"/>
    </location>
    <ligand>
        <name>substrate</name>
    </ligand>
</feature>
<dbReference type="PANTHER" id="PTHR23342:SF0">
    <property type="entry name" value="N-ACETYLGLUTAMATE SYNTHASE, MITOCHONDRIAL"/>
    <property type="match status" value="1"/>
</dbReference>
<proteinExistence type="inferred from homology"/>
<comment type="catalytic activity">
    <reaction evidence="9">
        <text>[amino-group carrier protein]-C-terminal-gamma-(L-glutamyl)-L-glutamate + ATP = [amino-group carrier protein]-C-terminal-gamma-(5-phospho-L-glutamyl)-L-glutamate + ADP</text>
        <dbReference type="Rhea" id="RHEA:52632"/>
        <dbReference type="Rhea" id="RHEA-COMP:13311"/>
        <dbReference type="Rhea" id="RHEA-COMP:13313"/>
        <dbReference type="ChEBI" id="CHEBI:30616"/>
        <dbReference type="ChEBI" id="CHEBI:136714"/>
        <dbReference type="ChEBI" id="CHEBI:136717"/>
        <dbReference type="ChEBI" id="CHEBI:456216"/>
        <dbReference type="EC" id="2.7.2.19"/>
    </reaction>
</comment>
<comment type="pathway">
    <text evidence="9">Amino-acid biosynthesis; L-lysine biosynthesis via AAA pathway; L-lysine from L-alpha-aminoadipate (Thermus route): step 2/5.</text>
</comment>
<keyword evidence="6 9" id="KW-0418">Kinase</keyword>
<dbReference type="SUPFAM" id="SSF53633">
    <property type="entry name" value="Carbamate kinase-like"/>
    <property type="match status" value="1"/>
</dbReference>
<dbReference type="GO" id="GO:0003991">
    <property type="term" value="F:acetylglutamate kinase activity"/>
    <property type="evidence" value="ECO:0007669"/>
    <property type="project" value="TreeGrafter"/>
</dbReference>
<sequence length="267" mass="29424">MLVVVKAGGRTLMNNMENIVKSIVKRKDWKVIFVHGGGDLVDEWERRMGMEPQFKISASGVKFRYTDEKELEVFVAVLGGLLNKKIVSEFYKQGRNAFGMTGADGPSVIAERKRRVIVKEKVGERERKRAIPGGYTGKIVEVRKEPFEALLNSDMVPVVAPIALGKEGELLNVNGDQMAAEIAKALKADYLLLLTDVPGVLVDREVVKEIRAQEAEEFAKSKIGPGMNIKVIMAGRVAMEGTKVVIADGTKDDPLSVIESREGTWIV</sequence>
<dbReference type="PANTHER" id="PTHR23342">
    <property type="entry name" value="N-ACETYLGLUTAMATE SYNTHASE"/>
    <property type="match status" value="1"/>
</dbReference>
<evidence type="ECO:0000256" key="7">
    <source>
        <dbReference type="ARBA" id="ARBA00022840"/>
    </source>
</evidence>
<evidence type="ECO:0000256" key="5">
    <source>
        <dbReference type="ARBA" id="ARBA00022741"/>
    </source>
</evidence>
<feature type="binding site" evidence="9">
    <location>
        <begin position="37"/>
        <end position="38"/>
    </location>
    <ligand>
        <name>substrate</name>
    </ligand>
</feature>
<dbReference type="GO" id="GO:0042450">
    <property type="term" value="P:L-arginine biosynthetic process via ornithine"/>
    <property type="evidence" value="ECO:0007669"/>
    <property type="project" value="UniProtKB-UniRule"/>
</dbReference>
<evidence type="ECO:0000256" key="3">
    <source>
        <dbReference type="ARBA" id="ARBA00022605"/>
    </source>
</evidence>